<accession>A0ABW9DV90</accession>
<dbReference type="Gene3D" id="3.30.559.10">
    <property type="entry name" value="Chloramphenicol acetyltransferase-like domain"/>
    <property type="match status" value="1"/>
</dbReference>
<dbReference type="PROSITE" id="PS50075">
    <property type="entry name" value="CARRIER"/>
    <property type="match status" value="1"/>
</dbReference>
<dbReference type="InterPro" id="IPR029058">
    <property type="entry name" value="AB_hydrolase_fold"/>
</dbReference>
<evidence type="ECO:0000256" key="1">
    <source>
        <dbReference type="ARBA" id="ARBA00001957"/>
    </source>
</evidence>
<dbReference type="SUPFAM" id="SSF52777">
    <property type="entry name" value="CoA-dependent acyltransferases"/>
    <property type="match status" value="2"/>
</dbReference>
<dbReference type="CDD" id="cd05930">
    <property type="entry name" value="A_NRPS"/>
    <property type="match status" value="1"/>
</dbReference>
<dbReference type="Pfam" id="PF00668">
    <property type="entry name" value="Condensation"/>
    <property type="match status" value="1"/>
</dbReference>
<dbReference type="PROSITE" id="PS00012">
    <property type="entry name" value="PHOSPHOPANTETHEINE"/>
    <property type="match status" value="1"/>
</dbReference>
<dbReference type="Pfam" id="PF00501">
    <property type="entry name" value="AMP-binding"/>
    <property type="match status" value="1"/>
</dbReference>
<dbReference type="InterPro" id="IPR009081">
    <property type="entry name" value="PP-bd_ACP"/>
</dbReference>
<reference evidence="5 6" key="1">
    <citation type="journal article" date="2024" name="Chem. Sci.">
        <title>Discovery of megapolipeptins by genome mining of a Burkholderiales bacteria collection.</title>
        <authorList>
            <person name="Paulo B.S."/>
            <person name="Recchia M.J.J."/>
            <person name="Lee S."/>
            <person name="Fergusson C.H."/>
            <person name="Romanowski S.B."/>
            <person name="Hernandez A."/>
            <person name="Krull N."/>
            <person name="Liu D.Y."/>
            <person name="Cavanagh H."/>
            <person name="Bos A."/>
            <person name="Gray C.A."/>
            <person name="Murphy B.T."/>
            <person name="Linington R.G."/>
            <person name="Eustaquio A.S."/>
        </authorList>
    </citation>
    <scope>NUCLEOTIDE SEQUENCE [LARGE SCALE GENOMIC DNA]</scope>
    <source>
        <strain evidence="5 6">RL17-338-BIC-A</strain>
    </source>
</reference>
<keyword evidence="2" id="KW-0596">Phosphopantetheine</keyword>
<dbReference type="EMBL" id="JAQQCF010000018">
    <property type="protein sequence ID" value="MFM0639045.1"/>
    <property type="molecule type" value="Genomic_DNA"/>
</dbReference>
<dbReference type="SUPFAM" id="SSF56801">
    <property type="entry name" value="Acetyl-CoA synthetase-like"/>
    <property type="match status" value="1"/>
</dbReference>
<dbReference type="SUPFAM" id="SSF47336">
    <property type="entry name" value="ACP-like"/>
    <property type="match status" value="1"/>
</dbReference>
<dbReference type="InterPro" id="IPR025110">
    <property type="entry name" value="AMP-bd_C"/>
</dbReference>
<keyword evidence="6" id="KW-1185">Reference proteome</keyword>
<sequence length="1672" mass="184137">MDKPISTQDRLLRAALLERLKQRRSGVPAAHSETVELTRVDRNGPLEASWSQQRLWFLAQLDPAASVAYHIPVGIQLTGRLDRAVLRATLDRIVARHEILRTTFAAGENGRPYQIIATGHQDFSLTQHDLRALDEAARQAQLDALTHEEARTPFDLARGPLIRGRLLQLADDRHVLLLTQHHIISDGWSLNVLIQEVSALYSALRQGLPDPLPDLAIQYVDYTAWQHRWLDGPMRASQLDFWREHLRDAPTLLELPADRPRAPVQSYRGRSVHLTLPAPLANGLRALAQRHGATLFMALLAGWSVLLSRLSGQPDVVIGTPVANRQRAEFESLMGFFVNTLALRVSVADDPSVAGLMARVRRFMLDAYAHQDVPFEQVVEAVQPARSLGHNPLFQAMLALNNTTAHSLNLPDLALSAYDVPRTTTQCDLTLSLTETADGITGQLEYSSDLFDATTIERLAAQFQVLLQAMTDDETQHVSRLPLLGAAERERILVSFNRTERAFPQEALIHQLFEQQARLQPDAIAVIHETHALRYGELNERANRIAHHLIGLGLRPDDRVAICVERSIDMVAGLLGILKAGACYVPLDPSYPAERLAHMLRDSAPAALLTQCALRNALPAHDAPLLLLDDPDTAALLHASPAHDPDPRVLGLSSRNLAYVIYTSGSTGMPKGVMVEHRSVLNLWQALEKALFDEIPGVARVGQNAALSFDASVQTFLQLLSGRTMVLFPQTIRLDSAAFLDYLSRNEVEVFDCTPSQLAFLIRDGVIGAGAFNPKAVLVGGEAIDSELWQRLSALTSTRVYNLYGPTECTVDATLDRVQALGERPSIGRPLANTQVYILDAQGQPVPVGVSGEIHIGGVGLARGYLGQPELTAQRFIADPFSSDPHARLYKSGDLGRWLPDGTIEYLGRNDFQVKLRGFRIELGEIESRLRACPGVRDALVIAREDQPGDKRLVAYLLAHQDAELAAAGLRDQLAAGLPDYMVPSAFVTLDTFPLTPNGKLDRRALPAPDLDSVVTREYAAPQGEIELAVAQIWQTLLGLERVGRHDDFFELGGHSLLAVQLASRLRQELGVEIALRELFAQPTLGRFSSTVAERLRSALSRPNLVAIRSHGDKPPIFFVHAIEGEVGYVRELATHLDQSQPVYALAATGLLEGEAPLTSIPAMAARYLAAIRDVQLHGPYRLAGWSAGGTIAYEMAQQLIGADEGVAFLGLIDTRSDYSADRAPKPRTERPGATQAEMLTDLVSSVIDSQAFTAVPQAGDADLDARLLRCQATGAIPADIDIAILRRHLALRHSTKSALLEYLPQPMSIDMHLFTADDEDRSEPRLGWAALQGIRLRHIPVGGTHHSMVTKPHAKRLAETIEQSLPVAPDAGKDAPELRYSPRITIQAGRRTATPLFFVPGAGASVTAFFELARTLDLDIPIHGMQPRGLDGVLVPHVDVQSAASAYIKVVRDVAPEGRYHLIGHSYGGWIALEMAQRLEQMGAPVDALVLLDSHVPGTHNRWGNGYFPVDTLMYLIRHFEMNAGRSLDLYRQDLEVLSDEARLELLLAKLVDAKVLPRQTRIHSLRGVVRLFRSNIGSHYDPSFSYKGEVHLVTATPDETDSRQQEPEWEMAARWRRYAPQLDVWQSTGNHMTMLNPPHVAHLADRLRPLLRGQSVPSRILNHSTTNTAF</sequence>
<dbReference type="Gene3D" id="3.30.300.30">
    <property type="match status" value="1"/>
</dbReference>
<dbReference type="InterPro" id="IPR036736">
    <property type="entry name" value="ACP-like_sf"/>
</dbReference>
<comment type="cofactor">
    <cofactor evidence="1">
        <name>pantetheine 4'-phosphate</name>
        <dbReference type="ChEBI" id="CHEBI:47942"/>
    </cofactor>
</comment>
<dbReference type="PROSITE" id="PS00455">
    <property type="entry name" value="AMP_BINDING"/>
    <property type="match status" value="1"/>
</dbReference>
<dbReference type="NCBIfam" id="TIGR01733">
    <property type="entry name" value="AA-adenyl-dom"/>
    <property type="match status" value="1"/>
</dbReference>
<dbReference type="PANTHER" id="PTHR45527">
    <property type="entry name" value="NONRIBOSOMAL PEPTIDE SYNTHETASE"/>
    <property type="match status" value="1"/>
</dbReference>
<dbReference type="SUPFAM" id="SSF53474">
    <property type="entry name" value="alpha/beta-Hydrolases"/>
    <property type="match status" value="2"/>
</dbReference>
<dbReference type="InterPro" id="IPR001031">
    <property type="entry name" value="Thioesterase"/>
</dbReference>
<dbReference type="Gene3D" id="3.40.50.980">
    <property type="match status" value="2"/>
</dbReference>
<comment type="caution">
    <text evidence="5">The sequence shown here is derived from an EMBL/GenBank/DDBJ whole genome shotgun (WGS) entry which is preliminary data.</text>
</comment>
<dbReference type="Proteomes" id="UP001629432">
    <property type="component" value="Unassembled WGS sequence"/>
</dbReference>
<dbReference type="Pfam" id="PF13193">
    <property type="entry name" value="AMP-binding_C"/>
    <property type="match status" value="1"/>
</dbReference>
<dbReference type="InterPro" id="IPR020845">
    <property type="entry name" value="AMP-binding_CS"/>
</dbReference>
<dbReference type="Gene3D" id="1.10.1200.10">
    <property type="entry name" value="ACP-like"/>
    <property type="match status" value="1"/>
</dbReference>
<dbReference type="Gene3D" id="3.40.50.1820">
    <property type="entry name" value="alpha/beta hydrolase"/>
    <property type="match status" value="2"/>
</dbReference>
<dbReference type="InterPro" id="IPR045851">
    <property type="entry name" value="AMP-bd_C_sf"/>
</dbReference>
<dbReference type="InterPro" id="IPR020802">
    <property type="entry name" value="TesA-like"/>
</dbReference>
<gene>
    <name evidence="5" type="ORF">PQQ63_20360</name>
</gene>
<dbReference type="PANTHER" id="PTHR45527:SF1">
    <property type="entry name" value="FATTY ACID SYNTHASE"/>
    <property type="match status" value="1"/>
</dbReference>
<dbReference type="RefSeq" id="WP_408337937.1">
    <property type="nucleotide sequence ID" value="NZ_JAQQCF010000018.1"/>
</dbReference>
<dbReference type="SMART" id="SM00824">
    <property type="entry name" value="PKS_TE"/>
    <property type="match status" value="1"/>
</dbReference>
<dbReference type="InterPro" id="IPR006162">
    <property type="entry name" value="Ppantetheine_attach_site"/>
</dbReference>
<proteinExistence type="predicted"/>
<keyword evidence="3" id="KW-0597">Phosphoprotein</keyword>
<dbReference type="Pfam" id="PF00975">
    <property type="entry name" value="Thioesterase"/>
    <property type="match status" value="2"/>
</dbReference>
<dbReference type="SMART" id="SM00823">
    <property type="entry name" value="PKS_PP"/>
    <property type="match status" value="1"/>
</dbReference>
<evidence type="ECO:0000256" key="2">
    <source>
        <dbReference type="ARBA" id="ARBA00022450"/>
    </source>
</evidence>
<name>A0ABW9DV90_9BURK</name>
<evidence type="ECO:0000313" key="6">
    <source>
        <dbReference type="Proteomes" id="UP001629432"/>
    </source>
</evidence>
<organism evidence="5 6">
    <name type="scientific">Paraburkholderia metrosideri</name>
    <dbReference type="NCBI Taxonomy" id="580937"/>
    <lineage>
        <taxon>Bacteria</taxon>
        <taxon>Pseudomonadati</taxon>
        <taxon>Pseudomonadota</taxon>
        <taxon>Betaproteobacteria</taxon>
        <taxon>Burkholderiales</taxon>
        <taxon>Burkholderiaceae</taxon>
        <taxon>Paraburkholderia</taxon>
    </lineage>
</organism>
<dbReference type="CDD" id="cd19531">
    <property type="entry name" value="LCL_NRPS-like"/>
    <property type="match status" value="1"/>
</dbReference>
<dbReference type="InterPro" id="IPR000873">
    <property type="entry name" value="AMP-dep_synth/lig_dom"/>
</dbReference>
<evidence type="ECO:0000256" key="3">
    <source>
        <dbReference type="ARBA" id="ARBA00022553"/>
    </source>
</evidence>
<evidence type="ECO:0000259" key="4">
    <source>
        <dbReference type="PROSITE" id="PS50075"/>
    </source>
</evidence>
<dbReference type="Gene3D" id="2.30.38.10">
    <property type="entry name" value="Luciferase, Domain 3"/>
    <property type="match status" value="1"/>
</dbReference>
<dbReference type="Pfam" id="PF00550">
    <property type="entry name" value="PP-binding"/>
    <property type="match status" value="1"/>
</dbReference>
<dbReference type="Gene3D" id="3.30.559.30">
    <property type="entry name" value="Nonribosomal peptide synthetase, condensation domain"/>
    <property type="match status" value="1"/>
</dbReference>
<feature type="domain" description="Carrier" evidence="4">
    <location>
        <begin position="1021"/>
        <end position="1096"/>
    </location>
</feature>
<dbReference type="InterPro" id="IPR020806">
    <property type="entry name" value="PKS_PP-bd"/>
</dbReference>
<dbReference type="InterPro" id="IPR023213">
    <property type="entry name" value="CAT-like_dom_sf"/>
</dbReference>
<dbReference type="InterPro" id="IPR010071">
    <property type="entry name" value="AA_adenyl_dom"/>
</dbReference>
<evidence type="ECO:0000313" key="5">
    <source>
        <dbReference type="EMBL" id="MFM0639045.1"/>
    </source>
</evidence>
<dbReference type="InterPro" id="IPR001242">
    <property type="entry name" value="Condensation_dom"/>
</dbReference>
<protein>
    <submittedName>
        <fullName evidence="5">Amino acid adenylation domain-containing protein</fullName>
    </submittedName>
</protein>